<organism evidence="2 3">
    <name type="scientific">Geodia barretti</name>
    <name type="common">Barrett's horny sponge</name>
    <dbReference type="NCBI Taxonomy" id="519541"/>
    <lineage>
        <taxon>Eukaryota</taxon>
        <taxon>Metazoa</taxon>
        <taxon>Porifera</taxon>
        <taxon>Demospongiae</taxon>
        <taxon>Heteroscleromorpha</taxon>
        <taxon>Tetractinellida</taxon>
        <taxon>Astrophorina</taxon>
        <taxon>Geodiidae</taxon>
        <taxon>Geodia</taxon>
    </lineage>
</organism>
<evidence type="ECO:0000313" key="3">
    <source>
        <dbReference type="Proteomes" id="UP001174909"/>
    </source>
</evidence>
<accession>A0AA35SRG4</accession>
<feature type="region of interest" description="Disordered" evidence="1">
    <location>
        <begin position="64"/>
        <end position="108"/>
    </location>
</feature>
<sequence length="131" mass="14324">MLGYSNNKPRPAIICPKSHSDKAHTAYIKDGKWNCTSDMKIRGTLAEMDNFPCWCEKPREEQSAVSVLSSGPSATAEPPRATLDATQQSTPDTQQSTESQSLPQPSYHSTLGIELGMCAPVYVTTVEPEKH</sequence>
<evidence type="ECO:0000313" key="2">
    <source>
        <dbReference type="EMBL" id="CAI8033892.1"/>
    </source>
</evidence>
<dbReference type="Proteomes" id="UP001174909">
    <property type="component" value="Unassembled WGS sequence"/>
</dbReference>
<comment type="caution">
    <text evidence="2">The sequence shown here is derived from an EMBL/GenBank/DDBJ whole genome shotgun (WGS) entry which is preliminary data.</text>
</comment>
<reference evidence="2" key="1">
    <citation type="submission" date="2023-03" db="EMBL/GenBank/DDBJ databases">
        <authorList>
            <person name="Steffen K."/>
            <person name="Cardenas P."/>
        </authorList>
    </citation>
    <scope>NUCLEOTIDE SEQUENCE</scope>
</reference>
<feature type="compositionally biased region" description="Low complexity" evidence="1">
    <location>
        <begin position="86"/>
        <end position="101"/>
    </location>
</feature>
<feature type="compositionally biased region" description="Polar residues" evidence="1">
    <location>
        <begin position="64"/>
        <end position="73"/>
    </location>
</feature>
<proteinExistence type="predicted"/>
<keyword evidence="3" id="KW-1185">Reference proteome</keyword>
<protein>
    <submittedName>
        <fullName evidence="2">Uncharacterized protein</fullName>
    </submittedName>
</protein>
<gene>
    <name evidence="2" type="ORF">GBAR_LOCUS19112</name>
</gene>
<evidence type="ECO:0000256" key="1">
    <source>
        <dbReference type="SAM" id="MobiDB-lite"/>
    </source>
</evidence>
<dbReference type="AlphaFoldDB" id="A0AA35SRG4"/>
<name>A0AA35SRG4_GEOBA</name>
<dbReference type="EMBL" id="CASHTH010002702">
    <property type="protein sequence ID" value="CAI8033892.1"/>
    <property type="molecule type" value="Genomic_DNA"/>
</dbReference>